<keyword evidence="2" id="KW-1185">Reference proteome</keyword>
<proteinExistence type="predicted"/>
<protein>
    <submittedName>
        <fullName evidence="1">Uncharacterized protein</fullName>
    </submittedName>
</protein>
<name>A0A1I3TD48_9RHOB</name>
<dbReference type="EMBL" id="FORY01000008">
    <property type="protein sequence ID" value="SFJ67417.1"/>
    <property type="molecule type" value="Genomic_DNA"/>
</dbReference>
<dbReference type="AlphaFoldDB" id="A0A1I3TD48"/>
<dbReference type="Gene3D" id="3.90.180.10">
    <property type="entry name" value="Medium-chain alcohol dehydrogenases, catalytic domain"/>
    <property type="match status" value="1"/>
</dbReference>
<sequence length="40" mass="4411">MKPLPQTMTAVLLTGHGGFDRLEYRNDVPVPPPPPPPVKF</sequence>
<reference evidence="1 2" key="1">
    <citation type="submission" date="2016-10" db="EMBL/GenBank/DDBJ databases">
        <authorList>
            <person name="de Groot N.N."/>
        </authorList>
    </citation>
    <scope>NUCLEOTIDE SEQUENCE [LARGE SCALE GENOMIC DNA]</scope>
    <source>
        <strain evidence="1 2">CGMCC 1.8891</strain>
    </source>
</reference>
<dbReference type="STRING" id="576117.SAMN04488138_1082"/>
<evidence type="ECO:0000313" key="1">
    <source>
        <dbReference type="EMBL" id="SFJ67417.1"/>
    </source>
</evidence>
<accession>A0A1I3TD48</accession>
<organism evidence="1 2">
    <name type="scientific">Celeribacter halophilus</name>
    <dbReference type="NCBI Taxonomy" id="576117"/>
    <lineage>
        <taxon>Bacteria</taxon>
        <taxon>Pseudomonadati</taxon>
        <taxon>Pseudomonadota</taxon>
        <taxon>Alphaproteobacteria</taxon>
        <taxon>Rhodobacterales</taxon>
        <taxon>Roseobacteraceae</taxon>
        <taxon>Celeribacter</taxon>
    </lineage>
</organism>
<gene>
    <name evidence="1" type="ORF">SAMN04488138_1082</name>
</gene>
<dbReference type="Proteomes" id="UP000183299">
    <property type="component" value="Unassembled WGS sequence"/>
</dbReference>
<evidence type="ECO:0000313" key="2">
    <source>
        <dbReference type="Proteomes" id="UP000183299"/>
    </source>
</evidence>